<evidence type="ECO:0000313" key="1">
    <source>
        <dbReference type="EMBL" id="EJT99765.1"/>
    </source>
</evidence>
<gene>
    <name evidence="1" type="ORF">DACRYDRAFT_23773</name>
</gene>
<proteinExistence type="predicted"/>
<keyword evidence="2" id="KW-1185">Reference proteome</keyword>
<dbReference type="Proteomes" id="UP000030653">
    <property type="component" value="Unassembled WGS sequence"/>
</dbReference>
<evidence type="ECO:0000313" key="2">
    <source>
        <dbReference type="Proteomes" id="UP000030653"/>
    </source>
</evidence>
<dbReference type="GeneID" id="63688447"/>
<dbReference type="EMBL" id="JH795869">
    <property type="protein sequence ID" value="EJT99765.1"/>
    <property type="molecule type" value="Genomic_DNA"/>
</dbReference>
<accession>M5FRJ2</accession>
<sequence length="151" mass="16938">MYFQSVIKYCIDVSLSWVGETRIDDSPNSFRRRIDFSALTSGAVLIFKQTWSPAVEDRRRSVPLTGLVNPSSPRINGSSYAMPCPGRSAPTSTTTASYMFSACANPTENVIVEDPSFRTYWSAPEDYIGLHRGIRRSCQIVKEVEVVVYVR</sequence>
<dbReference type="HOGENOM" id="CLU_1731411_0_0_1"/>
<reference evidence="1 2" key="1">
    <citation type="journal article" date="2012" name="Science">
        <title>The Paleozoic origin of enzymatic lignin decomposition reconstructed from 31 fungal genomes.</title>
        <authorList>
            <person name="Floudas D."/>
            <person name="Binder M."/>
            <person name="Riley R."/>
            <person name="Barry K."/>
            <person name="Blanchette R.A."/>
            <person name="Henrissat B."/>
            <person name="Martinez A.T."/>
            <person name="Otillar R."/>
            <person name="Spatafora J.W."/>
            <person name="Yadav J.S."/>
            <person name="Aerts A."/>
            <person name="Benoit I."/>
            <person name="Boyd A."/>
            <person name="Carlson A."/>
            <person name="Copeland A."/>
            <person name="Coutinho P.M."/>
            <person name="de Vries R.P."/>
            <person name="Ferreira P."/>
            <person name="Findley K."/>
            <person name="Foster B."/>
            <person name="Gaskell J."/>
            <person name="Glotzer D."/>
            <person name="Gorecki P."/>
            <person name="Heitman J."/>
            <person name="Hesse C."/>
            <person name="Hori C."/>
            <person name="Igarashi K."/>
            <person name="Jurgens J.A."/>
            <person name="Kallen N."/>
            <person name="Kersten P."/>
            <person name="Kohler A."/>
            <person name="Kuees U."/>
            <person name="Kumar T.K.A."/>
            <person name="Kuo A."/>
            <person name="LaButti K."/>
            <person name="Larrondo L.F."/>
            <person name="Lindquist E."/>
            <person name="Ling A."/>
            <person name="Lombard V."/>
            <person name="Lucas S."/>
            <person name="Lundell T."/>
            <person name="Martin R."/>
            <person name="McLaughlin D.J."/>
            <person name="Morgenstern I."/>
            <person name="Morin E."/>
            <person name="Murat C."/>
            <person name="Nagy L.G."/>
            <person name="Nolan M."/>
            <person name="Ohm R.A."/>
            <person name="Patyshakuliyeva A."/>
            <person name="Rokas A."/>
            <person name="Ruiz-Duenas F.J."/>
            <person name="Sabat G."/>
            <person name="Salamov A."/>
            <person name="Samejima M."/>
            <person name="Schmutz J."/>
            <person name="Slot J.C."/>
            <person name="St John F."/>
            <person name="Stenlid J."/>
            <person name="Sun H."/>
            <person name="Sun S."/>
            <person name="Syed K."/>
            <person name="Tsang A."/>
            <person name="Wiebenga A."/>
            <person name="Young D."/>
            <person name="Pisabarro A."/>
            <person name="Eastwood D.C."/>
            <person name="Martin F."/>
            <person name="Cullen D."/>
            <person name="Grigoriev I.V."/>
            <person name="Hibbett D.S."/>
        </authorList>
    </citation>
    <scope>NUCLEOTIDE SEQUENCE [LARGE SCALE GENOMIC DNA]</scope>
    <source>
        <strain evidence="1 2">DJM-731 SS1</strain>
    </source>
</reference>
<protein>
    <submittedName>
        <fullName evidence="1">Uncharacterized protein</fullName>
    </submittedName>
</protein>
<dbReference type="AlphaFoldDB" id="M5FRJ2"/>
<dbReference type="RefSeq" id="XP_040626663.1">
    <property type="nucleotide sequence ID" value="XM_040773385.1"/>
</dbReference>
<name>M5FRJ2_DACPD</name>
<organism evidence="1 2">
    <name type="scientific">Dacryopinax primogenitus (strain DJM 731)</name>
    <name type="common">Brown rot fungus</name>
    <dbReference type="NCBI Taxonomy" id="1858805"/>
    <lineage>
        <taxon>Eukaryota</taxon>
        <taxon>Fungi</taxon>
        <taxon>Dikarya</taxon>
        <taxon>Basidiomycota</taxon>
        <taxon>Agaricomycotina</taxon>
        <taxon>Dacrymycetes</taxon>
        <taxon>Dacrymycetales</taxon>
        <taxon>Dacrymycetaceae</taxon>
        <taxon>Dacryopinax</taxon>
    </lineage>
</organism>